<protein>
    <submittedName>
        <fullName evidence="1">Uncharacterized protein</fullName>
    </submittedName>
</protein>
<accession>A0ABR2GTA8</accession>
<name>A0ABR2GTA8_9EUKA</name>
<reference evidence="1 2" key="1">
    <citation type="submission" date="2024-04" db="EMBL/GenBank/DDBJ databases">
        <title>Tritrichomonas musculus Genome.</title>
        <authorList>
            <person name="Alves-Ferreira E."/>
            <person name="Grigg M."/>
            <person name="Lorenzi H."/>
            <person name="Galac M."/>
        </authorList>
    </citation>
    <scope>NUCLEOTIDE SEQUENCE [LARGE SCALE GENOMIC DNA]</scope>
    <source>
        <strain evidence="1 2">EAF2021</strain>
    </source>
</reference>
<proteinExistence type="predicted"/>
<sequence>MDRLSECQPNEPTQKLFDNLVDQILIEKDDSSKVIIVTSFMELTNKYHFNSIYNYQLYFFDLFIAFKEKPNLKLDKLFDALERTIDISILINQKRLFVRTFN</sequence>
<gene>
    <name evidence="1" type="ORF">M9Y10_037170</name>
</gene>
<evidence type="ECO:0000313" key="1">
    <source>
        <dbReference type="EMBL" id="KAK8837116.1"/>
    </source>
</evidence>
<keyword evidence="2" id="KW-1185">Reference proteome</keyword>
<organism evidence="1 2">
    <name type="scientific">Tritrichomonas musculus</name>
    <dbReference type="NCBI Taxonomy" id="1915356"/>
    <lineage>
        <taxon>Eukaryota</taxon>
        <taxon>Metamonada</taxon>
        <taxon>Parabasalia</taxon>
        <taxon>Tritrichomonadida</taxon>
        <taxon>Tritrichomonadidae</taxon>
        <taxon>Tritrichomonas</taxon>
    </lineage>
</organism>
<dbReference type="Proteomes" id="UP001470230">
    <property type="component" value="Unassembled WGS sequence"/>
</dbReference>
<comment type="caution">
    <text evidence="1">The sequence shown here is derived from an EMBL/GenBank/DDBJ whole genome shotgun (WGS) entry which is preliminary data.</text>
</comment>
<evidence type="ECO:0000313" key="2">
    <source>
        <dbReference type="Proteomes" id="UP001470230"/>
    </source>
</evidence>
<dbReference type="EMBL" id="JAPFFF010000062">
    <property type="protein sequence ID" value="KAK8837116.1"/>
    <property type="molecule type" value="Genomic_DNA"/>
</dbReference>